<name>A0A4R2TL95_9FIRM</name>
<dbReference type="InterPro" id="IPR025412">
    <property type="entry name" value="DUF4304"/>
</dbReference>
<evidence type="ECO:0000313" key="2">
    <source>
        <dbReference type="Proteomes" id="UP000295504"/>
    </source>
</evidence>
<evidence type="ECO:0000313" key="1">
    <source>
        <dbReference type="EMBL" id="TCQ03222.1"/>
    </source>
</evidence>
<dbReference type="AlphaFoldDB" id="A0A4R2TL95"/>
<organism evidence="1 2">
    <name type="scientific">Serpentinicella alkaliphila</name>
    <dbReference type="NCBI Taxonomy" id="1734049"/>
    <lineage>
        <taxon>Bacteria</taxon>
        <taxon>Bacillati</taxon>
        <taxon>Bacillota</taxon>
        <taxon>Clostridia</taxon>
        <taxon>Peptostreptococcales</taxon>
        <taxon>Natronincolaceae</taxon>
        <taxon>Serpentinicella</taxon>
    </lineage>
</organism>
<protein>
    <submittedName>
        <fullName evidence="1">Uncharacterized protein DUF4304</fullName>
    </submittedName>
</protein>
<dbReference type="RefSeq" id="WP_165913651.1">
    <property type="nucleotide sequence ID" value="NZ_CP058648.1"/>
</dbReference>
<dbReference type="Proteomes" id="UP000295504">
    <property type="component" value="Unassembled WGS sequence"/>
</dbReference>
<comment type="caution">
    <text evidence="1">The sequence shown here is derived from an EMBL/GenBank/DDBJ whole genome shotgun (WGS) entry which is preliminary data.</text>
</comment>
<proteinExistence type="predicted"/>
<reference evidence="1 2" key="1">
    <citation type="submission" date="2019-03" db="EMBL/GenBank/DDBJ databases">
        <title>Genomic Encyclopedia of Type Strains, Phase IV (KMG-IV): sequencing the most valuable type-strain genomes for metagenomic binning, comparative biology and taxonomic classification.</title>
        <authorList>
            <person name="Goeker M."/>
        </authorList>
    </citation>
    <scope>NUCLEOTIDE SEQUENCE [LARGE SCALE GENOMIC DNA]</scope>
    <source>
        <strain evidence="1 2">DSM 100013</strain>
    </source>
</reference>
<dbReference type="Pfam" id="PF14137">
    <property type="entry name" value="DUF4304"/>
    <property type="match status" value="1"/>
</dbReference>
<accession>A0A4R2TL95</accession>
<sequence length="249" mass="28949">MDTGYNEAEFKELISKYNYKEIMHHTFKNVITPQFKERGFRKNNKTFYKERDGLIEICNVQFSSFNHRTTSSLTYNISIAIPSLYKSLGITVKNKLEATVFESRYGTIILYLNGIPSNFDYWYRLEAYTPSNINEFESEIDENINLLSNQLDSRYNIKTGEGFEEVVVADIDNYILKFFESIPDAETLLDHIENDDPKGIIDESMMLQTSMLYYSNGEIEKGKKILNRIGNGNYKVLIERYTTDGIISL</sequence>
<keyword evidence="2" id="KW-1185">Reference proteome</keyword>
<dbReference type="EMBL" id="SLYC01000010">
    <property type="protein sequence ID" value="TCQ03222.1"/>
    <property type="molecule type" value="Genomic_DNA"/>
</dbReference>
<gene>
    <name evidence="1" type="ORF">EDD79_101010</name>
</gene>